<dbReference type="AlphaFoldDB" id="A0A286RH99"/>
<dbReference type="KEGG" id="ttf:THTE_2704"/>
<sequence length="49" mass="5697">MCGVGLLLLWFAGNRRSDTLLSFLEWDRHPLWFAGNRRSDTLVSPTFQD</sequence>
<gene>
    <name evidence="1" type="ORF">THTE_2704</name>
</gene>
<dbReference type="EMBL" id="CP018477">
    <property type="protein sequence ID" value="ASV75306.1"/>
    <property type="molecule type" value="Genomic_DNA"/>
</dbReference>
<evidence type="ECO:0000313" key="2">
    <source>
        <dbReference type="Proteomes" id="UP000215086"/>
    </source>
</evidence>
<organism evidence="1 2">
    <name type="scientific">Thermogutta terrifontis</name>
    <dbReference type="NCBI Taxonomy" id="1331910"/>
    <lineage>
        <taxon>Bacteria</taxon>
        <taxon>Pseudomonadati</taxon>
        <taxon>Planctomycetota</taxon>
        <taxon>Planctomycetia</taxon>
        <taxon>Pirellulales</taxon>
        <taxon>Thermoguttaceae</taxon>
        <taxon>Thermogutta</taxon>
    </lineage>
</organism>
<reference evidence="1 2" key="1">
    <citation type="journal article" name="Front. Microbiol.">
        <title>Sugar Metabolism of the First Thermophilic Planctomycete Thermogutta terrifontis: Comparative Genomic and Transcriptomic Approaches.</title>
        <authorList>
            <person name="Elcheninov A.G."/>
            <person name="Menzel P."/>
            <person name="Gudbergsdottir S.R."/>
            <person name="Slesarev A.I."/>
            <person name="Kadnikov V.V."/>
            <person name="Krogh A."/>
            <person name="Bonch-Osmolovskaya E.A."/>
            <person name="Peng X."/>
            <person name="Kublanov I.V."/>
        </authorList>
    </citation>
    <scope>NUCLEOTIDE SEQUENCE [LARGE SCALE GENOMIC DNA]</scope>
    <source>
        <strain evidence="1 2">R1</strain>
    </source>
</reference>
<keyword evidence="2" id="KW-1185">Reference proteome</keyword>
<name>A0A286RH99_9BACT</name>
<dbReference type="Proteomes" id="UP000215086">
    <property type="component" value="Chromosome"/>
</dbReference>
<accession>A0A286RH99</accession>
<protein>
    <submittedName>
        <fullName evidence="1">Uncharacterized protein</fullName>
    </submittedName>
</protein>
<proteinExistence type="predicted"/>
<evidence type="ECO:0000313" key="1">
    <source>
        <dbReference type="EMBL" id="ASV75306.1"/>
    </source>
</evidence>